<reference evidence="1 2" key="1">
    <citation type="submission" date="2024-09" db="EMBL/GenBank/DDBJ databases">
        <authorList>
            <person name="Sun Q."/>
            <person name="Mori K."/>
        </authorList>
    </citation>
    <scope>NUCLEOTIDE SEQUENCE [LARGE SCALE GENOMIC DNA]</scope>
    <source>
        <strain evidence="1 2">CECT 7955</strain>
    </source>
</reference>
<name>A0ABV5GSZ7_9FLAO</name>
<sequence length="190" mass="22205">DSVDLYIIEAKEIGENIENPICWKLLTTIKVLDLETALQCIDWYTCRWVIEEIFRILKKEGFNIEASELGSAKSIRKLTLMMMETIVKLFLMQIAYDMPEHEIESRSCFTNQELECLEYQIIKLEGKTEKLKNPYKEKDLKRYVWAIARLGGWKGYTSARKPGITTFSIGIQKFASIMQGWQLFQDVSTR</sequence>
<dbReference type="PANTHER" id="PTHR37319:SF1">
    <property type="entry name" value="TRANSPOSASE TN5 DIMERISATION DOMAIN-CONTAINING PROTEIN"/>
    <property type="match status" value="1"/>
</dbReference>
<dbReference type="EMBL" id="JBHMEY010000092">
    <property type="protein sequence ID" value="MFB9098518.1"/>
    <property type="molecule type" value="Genomic_DNA"/>
</dbReference>
<keyword evidence="2" id="KW-1185">Reference proteome</keyword>
<dbReference type="Gene3D" id="1.10.740.10">
    <property type="entry name" value="Transferase Inhibitor Protein From Tn5, Chain"/>
    <property type="match status" value="1"/>
</dbReference>
<dbReference type="Proteomes" id="UP001589607">
    <property type="component" value="Unassembled WGS sequence"/>
</dbReference>
<evidence type="ECO:0000313" key="2">
    <source>
        <dbReference type="Proteomes" id="UP001589607"/>
    </source>
</evidence>
<evidence type="ECO:0000313" key="1">
    <source>
        <dbReference type="EMBL" id="MFB9098518.1"/>
    </source>
</evidence>
<comment type="caution">
    <text evidence="1">The sequence shown here is derived from an EMBL/GenBank/DDBJ whole genome shotgun (WGS) entry which is preliminary data.</text>
</comment>
<protein>
    <submittedName>
        <fullName evidence="1">IS4 family transposase</fullName>
    </submittedName>
</protein>
<dbReference type="Gene3D" id="3.90.350.10">
    <property type="entry name" value="Transposase Inhibitor Protein From Tn5, Chain A, domain 1"/>
    <property type="match status" value="1"/>
</dbReference>
<gene>
    <name evidence="1" type="ORF">ACFFVF_18585</name>
</gene>
<dbReference type="InterPro" id="IPR014737">
    <property type="entry name" value="Transposase_Tn5-like_C"/>
</dbReference>
<organism evidence="1 2">
    <name type="scientific">Flavobacterium jumunjinense</name>
    <dbReference type="NCBI Taxonomy" id="998845"/>
    <lineage>
        <taxon>Bacteria</taxon>
        <taxon>Pseudomonadati</taxon>
        <taxon>Bacteroidota</taxon>
        <taxon>Flavobacteriia</taxon>
        <taxon>Flavobacteriales</taxon>
        <taxon>Flavobacteriaceae</taxon>
        <taxon>Flavobacterium</taxon>
    </lineage>
</organism>
<proteinExistence type="predicted"/>
<accession>A0ABV5GSZ7</accession>
<dbReference type="SUPFAM" id="SSF53098">
    <property type="entry name" value="Ribonuclease H-like"/>
    <property type="match status" value="1"/>
</dbReference>
<feature type="non-terminal residue" evidence="1">
    <location>
        <position position="1"/>
    </location>
</feature>
<dbReference type="PANTHER" id="PTHR37319">
    <property type="entry name" value="TRANSPOSASE"/>
    <property type="match status" value="1"/>
</dbReference>
<dbReference type="InterPro" id="IPR047768">
    <property type="entry name" value="Tn5p-like"/>
</dbReference>
<dbReference type="InterPro" id="IPR012337">
    <property type="entry name" value="RNaseH-like_sf"/>
</dbReference>